<feature type="domain" description="CTLH" evidence="10">
    <location>
        <begin position="144"/>
        <end position="202"/>
    </location>
</feature>
<dbReference type="InterPro" id="IPR027370">
    <property type="entry name" value="Znf-RING_euk"/>
</dbReference>
<dbReference type="PANTHER" id="PTHR12170:SF3">
    <property type="entry name" value="GH10162P"/>
    <property type="match status" value="1"/>
</dbReference>
<dbReference type="GO" id="GO:0061630">
    <property type="term" value="F:ubiquitin protein ligase activity"/>
    <property type="evidence" value="ECO:0007669"/>
    <property type="project" value="InterPro"/>
</dbReference>
<dbReference type="GO" id="GO:0008270">
    <property type="term" value="F:zinc ion binding"/>
    <property type="evidence" value="ECO:0007669"/>
    <property type="project" value="UniProtKB-KW"/>
</dbReference>
<evidence type="ECO:0000256" key="2">
    <source>
        <dbReference type="ARBA" id="ARBA00022490"/>
    </source>
</evidence>
<dbReference type="Pfam" id="PF13445">
    <property type="entry name" value="zf-RING_UBOX"/>
    <property type="match status" value="1"/>
</dbReference>
<dbReference type="InterPro" id="IPR045098">
    <property type="entry name" value="Fyv10_fam"/>
</dbReference>
<dbReference type="AlphaFoldDB" id="A0A448YNA5"/>
<dbReference type="PROSITE" id="PS50897">
    <property type="entry name" value="CTLH"/>
    <property type="match status" value="1"/>
</dbReference>
<keyword evidence="2" id="KW-0963">Cytoplasm</keyword>
<dbReference type="InterPro" id="IPR037683">
    <property type="entry name" value="Rmd5_dRing"/>
</dbReference>
<dbReference type="GO" id="GO:0043161">
    <property type="term" value="P:proteasome-mediated ubiquitin-dependent protein catabolic process"/>
    <property type="evidence" value="ECO:0007669"/>
    <property type="project" value="InterPro"/>
</dbReference>
<organism evidence="12 13">
    <name type="scientific">Brettanomyces naardenensis</name>
    <name type="common">Yeast</name>
    <dbReference type="NCBI Taxonomy" id="13370"/>
    <lineage>
        <taxon>Eukaryota</taxon>
        <taxon>Fungi</taxon>
        <taxon>Dikarya</taxon>
        <taxon>Ascomycota</taxon>
        <taxon>Saccharomycotina</taxon>
        <taxon>Pichiomycetes</taxon>
        <taxon>Pichiales</taxon>
        <taxon>Pichiaceae</taxon>
        <taxon>Brettanomyces</taxon>
    </lineage>
</organism>
<dbReference type="GO" id="GO:0005737">
    <property type="term" value="C:cytoplasm"/>
    <property type="evidence" value="ECO:0007669"/>
    <property type="project" value="UniProtKB-SubCell"/>
</dbReference>
<keyword evidence="3" id="KW-0479">Metal-binding</keyword>
<dbReference type="Proteomes" id="UP000290900">
    <property type="component" value="Unassembled WGS sequence"/>
</dbReference>
<evidence type="ECO:0000256" key="7">
    <source>
        <dbReference type="ARBA" id="ARBA00075398"/>
    </source>
</evidence>
<dbReference type="GO" id="GO:0005634">
    <property type="term" value="C:nucleus"/>
    <property type="evidence" value="ECO:0007669"/>
    <property type="project" value="TreeGrafter"/>
</dbReference>
<dbReference type="PANTHER" id="PTHR12170">
    <property type="entry name" value="MACROPHAGE ERYTHROBLAST ATTACHER-RELATED"/>
    <property type="match status" value="1"/>
</dbReference>
<sequence length="388" mass="44676">MSRAQILDEEIDKLSSDKALQSIVDNSEDFLGSLRTLKEKISNDENYNIGATESAFNSWHDNTVKQEKKTHRSFRNYTAKTEKLFDFDLDSVCHYRKLDLNKDRTEELLDRAIVMELLRGGEFDIANQICEDAGMSLPGEVMDKFKELKHILDSIEKEYDLVPAINWASRNSSKLRRIGSDLEFHLHKVQFIKIYREHKDEPFDAYVYARKEFPRFVAKHLDTISKLLGTLAFDRMDAKVPGVEGGGLVSSREALSDRISRDYCSLMNMSSRSPLFNTLLASYVALPAFKKYNYISKVSHKLNWTSYNELPFEVGLPETLQFHSIFICPVSREETTPANPPMVLPCRHLISRESLYRMSKNGISGFKCPYCPEQCHMSDVKQAHFINI</sequence>
<evidence type="ECO:0000259" key="11">
    <source>
        <dbReference type="PROSITE" id="PS51867"/>
    </source>
</evidence>
<keyword evidence="4 9" id="KW-0863">Zinc-finger</keyword>
<dbReference type="InterPro" id="IPR024964">
    <property type="entry name" value="CTLH/CRA"/>
</dbReference>
<dbReference type="STRING" id="13370.A0A448YNA5"/>
<gene>
    <name evidence="12" type="ORF">BRENAR_LOCUS3160</name>
</gene>
<feature type="domain" description="RING-Gid-type" evidence="11">
    <location>
        <begin position="328"/>
        <end position="371"/>
    </location>
</feature>
<keyword evidence="13" id="KW-1185">Reference proteome</keyword>
<evidence type="ECO:0000256" key="5">
    <source>
        <dbReference type="ARBA" id="ARBA00022833"/>
    </source>
</evidence>
<dbReference type="FunCoup" id="A0A448YNA5">
    <property type="interactions" value="584"/>
</dbReference>
<proteinExistence type="inferred from homology"/>
<evidence type="ECO:0000256" key="8">
    <source>
        <dbReference type="ARBA" id="ARBA00080744"/>
    </source>
</evidence>
<dbReference type="Gene3D" id="3.30.40.10">
    <property type="entry name" value="Zinc/RING finger domain, C3HC4 (zinc finger)"/>
    <property type="match status" value="1"/>
</dbReference>
<dbReference type="InterPro" id="IPR006595">
    <property type="entry name" value="CTLH_C"/>
</dbReference>
<evidence type="ECO:0000256" key="3">
    <source>
        <dbReference type="ARBA" id="ARBA00022723"/>
    </source>
</evidence>
<name>A0A448YNA5_BRENA</name>
<dbReference type="GO" id="GO:0034657">
    <property type="term" value="C:GID complex"/>
    <property type="evidence" value="ECO:0007669"/>
    <property type="project" value="TreeGrafter"/>
</dbReference>
<dbReference type="InParanoid" id="A0A448YNA5"/>
<dbReference type="PROSITE" id="PS51867">
    <property type="entry name" value="ZF_RING_GID"/>
    <property type="match status" value="1"/>
</dbReference>
<dbReference type="SMART" id="SM00668">
    <property type="entry name" value="CTLH"/>
    <property type="match status" value="1"/>
</dbReference>
<dbReference type="SUPFAM" id="SSF57850">
    <property type="entry name" value="RING/U-box"/>
    <property type="match status" value="1"/>
</dbReference>
<reference evidence="12 13" key="1">
    <citation type="submission" date="2018-12" db="EMBL/GenBank/DDBJ databases">
        <authorList>
            <person name="Tiukova I."/>
            <person name="Dainat J."/>
        </authorList>
    </citation>
    <scope>NUCLEOTIDE SEQUENCE [LARGE SCALE GENOMIC DNA]</scope>
</reference>
<dbReference type="CDD" id="cd16652">
    <property type="entry name" value="dRING_Rmd5p-like"/>
    <property type="match status" value="1"/>
</dbReference>
<dbReference type="InterPro" id="IPR013083">
    <property type="entry name" value="Znf_RING/FYVE/PHD"/>
</dbReference>
<accession>A0A448YNA5</accession>
<evidence type="ECO:0000256" key="1">
    <source>
        <dbReference type="ARBA" id="ARBA00004496"/>
    </source>
</evidence>
<comment type="subcellular location">
    <subcellularLocation>
        <location evidence="1">Cytoplasm</location>
    </subcellularLocation>
</comment>
<feature type="zinc finger region" description="RING-Gid-type" evidence="9">
    <location>
        <begin position="328"/>
        <end position="371"/>
    </location>
</feature>
<dbReference type="Pfam" id="PF10607">
    <property type="entry name" value="CTLH"/>
    <property type="match status" value="1"/>
</dbReference>
<dbReference type="EMBL" id="CAACVR010000023">
    <property type="protein sequence ID" value="VEU22429.1"/>
    <property type="molecule type" value="Genomic_DNA"/>
</dbReference>
<evidence type="ECO:0000313" key="12">
    <source>
        <dbReference type="EMBL" id="VEU22429.1"/>
    </source>
</evidence>
<evidence type="ECO:0000256" key="6">
    <source>
        <dbReference type="ARBA" id="ARBA00061136"/>
    </source>
</evidence>
<keyword evidence="5" id="KW-0862">Zinc</keyword>
<evidence type="ECO:0000259" key="10">
    <source>
        <dbReference type="PROSITE" id="PS50897"/>
    </source>
</evidence>
<dbReference type="InterPro" id="IPR044063">
    <property type="entry name" value="ZF_RING_GID"/>
</dbReference>
<dbReference type="OrthoDB" id="1933281at2759"/>
<evidence type="ECO:0000256" key="9">
    <source>
        <dbReference type="PROSITE-ProRule" id="PRU01215"/>
    </source>
</evidence>
<evidence type="ECO:0000256" key="4">
    <source>
        <dbReference type="ARBA" id="ARBA00022771"/>
    </source>
</evidence>
<protein>
    <recommendedName>
        <fullName evidence="8">GID complex catalytic subunit 2</fullName>
    </recommendedName>
    <alternativeName>
        <fullName evidence="7">Glucose-induced degradation protein 2</fullName>
    </alternativeName>
</protein>
<evidence type="ECO:0000313" key="13">
    <source>
        <dbReference type="Proteomes" id="UP000290900"/>
    </source>
</evidence>
<dbReference type="FunFam" id="3.30.40.10:FF:000143">
    <property type="entry name" value="Regulator of gluconeogenesis Rmd5"/>
    <property type="match status" value="1"/>
</dbReference>
<comment type="similarity">
    <text evidence="6">Belongs to the RMD5/GID2 family.</text>
</comment>